<evidence type="ECO:0000313" key="3">
    <source>
        <dbReference type="EMBL" id="TCF30853.1"/>
    </source>
</evidence>
<keyword evidence="1" id="KW-0812">Transmembrane</keyword>
<dbReference type="InterPro" id="IPR029058">
    <property type="entry name" value="AB_hydrolase_fold"/>
</dbReference>
<keyword evidence="1" id="KW-0472">Membrane</keyword>
<evidence type="ECO:0000256" key="1">
    <source>
        <dbReference type="SAM" id="Phobius"/>
    </source>
</evidence>
<proteinExistence type="predicted"/>
<dbReference type="EMBL" id="SHSP01000015">
    <property type="protein sequence ID" value="TCF30853.1"/>
    <property type="molecule type" value="Genomic_DNA"/>
</dbReference>
<reference evidence="4 5" key="1">
    <citation type="journal article" date="2018" name="Sci. Rep.">
        <title>Genomic diversity and distribution of Bifidobacterium longum subsp. longum across the human lifespan.</title>
        <authorList>
            <person name="Odamaki T."/>
            <person name="Bottacini F."/>
            <person name="Kato K."/>
            <person name="Mitsuyama E."/>
            <person name="Yoshida K."/>
            <person name="Horigome A."/>
            <person name="Xiao J.Z."/>
            <person name="van Sinderen D."/>
        </authorList>
    </citation>
    <scope>NUCLEOTIDE SEQUENCE [LARGE SCALE GENOMIC DNA]</scope>
    <source>
        <strain evidence="2 4">MCC10043</strain>
        <strain evidence="3 5">MCC10096</strain>
    </source>
</reference>
<keyword evidence="1" id="KW-1133">Transmembrane helix</keyword>
<sequence length="570" mass="61897">MVSLPIFIILIGVLVSISNLTTVPWNIEPTGQSMATLTDDTEVTFDNPSGETLPAKGTYEVTERYITLNMTSDGNLTKESGARGKANADGVQAIKVLIREPQNASGKRPGVVFMHGAGYGTCDNSFGDVASGMASAGFVTAVLDKPVWNTTDINRDYPASAKAYDQVIEYLRDQSDVDEAKVGIYATSESTWISSYLLEDDPDIAFQILLSPMVFSPRQSLGFFVTQDFTLVGANEGYQSIVQRVFSADTGLFGLNNFDLATLKPAAYAVPTYVAYGSKDVMTAQVDGVRAILYNAHKADNWNVTVRSYPVANHVLRLGDESEAGTPFADAYVDDLIDWAVGTSAGLTQTSEKVAGTNLYQSIGLPGALKARRVGTIYGVILHVTVVLLLLVSIVLALVALGRKIAADARWRREKREAKRAGMLIPERPVVLGFAHGFGNALLTLTLTTLATLLIFFAGLGQVIMGVVKLAWGGAPTETPGVMYWSWPVIQVVSVLVLWAWSRVFMHLIEAASVRGLIQIPPRRESVRDIVTGADPVLASTRLGRILFWLVAFTMLYILLVFAFWGLFIY</sequence>
<evidence type="ECO:0000313" key="2">
    <source>
        <dbReference type="EMBL" id="TCE39864.1"/>
    </source>
</evidence>
<gene>
    <name evidence="2" type="ORF">MCC10043_1557</name>
    <name evidence="3" type="ORF">MCC10096_1598</name>
</gene>
<comment type="caution">
    <text evidence="3">The sequence shown here is derived from an EMBL/GenBank/DDBJ whole genome shotgun (WGS) entry which is preliminary data.</text>
</comment>
<feature type="transmembrane region" description="Helical" evidence="1">
    <location>
        <begin position="546"/>
        <end position="568"/>
    </location>
</feature>
<dbReference type="Gene3D" id="3.40.50.1820">
    <property type="entry name" value="alpha/beta hydrolase"/>
    <property type="match status" value="1"/>
</dbReference>
<evidence type="ECO:0000313" key="5">
    <source>
        <dbReference type="Proteomes" id="UP000292932"/>
    </source>
</evidence>
<protein>
    <recommendedName>
        <fullName evidence="6">Alpha/beta hydrolase</fullName>
    </recommendedName>
</protein>
<feature type="transmembrane region" description="Helical" evidence="1">
    <location>
        <begin position="450"/>
        <end position="472"/>
    </location>
</feature>
<organism evidence="3 5">
    <name type="scientific">Bifidobacterium longum subsp. longum</name>
    <dbReference type="NCBI Taxonomy" id="1679"/>
    <lineage>
        <taxon>Bacteria</taxon>
        <taxon>Bacillati</taxon>
        <taxon>Actinomycetota</taxon>
        <taxon>Actinomycetes</taxon>
        <taxon>Bifidobacteriales</taxon>
        <taxon>Bifidobacteriaceae</taxon>
        <taxon>Bifidobacterium</taxon>
    </lineage>
</organism>
<dbReference type="SUPFAM" id="SSF53474">
    <property type="entry name" value="alpha/beta-Hydrolases"/>
    <property type="match status" value="1"/>
</dbReference>
<reference evidence="3" key="2">
    <citation type="submission" date="2019-02" db="EMBL/GenBank/DDBJ databases">
        <authorList>
            <person name="Odamaki T."/>
        </authorList>
    </citation>
    <scope>NUCLEOTIDE SEQUENCE</scope>
    <source>
        <strain evidence="2">MCC10043</strain>
        <strain evidence="3">MCC10096</strain>
    </source>
</reference>
<name>A0A4R0UHV2_BIFLL</name>
<feature type="transmembrane region" description="Helical" evidence="1">
    <location>
        <begin position="484"/>
        <end position="501"/>
    </location>
</feature>
<evidence type="ECO:0008006" key="6">
    <source>
        <dbReference type="Google" id="ProtNLM"/>
    </source>
</evidence>
<dbReference type="Proteomes" id="UP000292260">
    <property type="component" value="Unassembled WGS sequence"/>
</dbReference>
<dbReference type="Proteomes" id="UP000292932">
    <property type="component" value="Unassembled WGS sequence"/>
</dbReference>
<dbReference type="EMBL" id="SHQU01000031">
    <property type="protein sequence ID" value="TCE39864.1"/>
    <property type="molecule type" value="Genomic_DNA"/>
</dbReference>
<feature type="transmembrane region" description="Helical" evidence="1">
    <location>
        <begin position="377"/>
        <end position="401"/>
    </location>
</feature>
<dbReference type="AlphaFoldDB" id="A0A4R0UHV2"/>
<accession>A0A4R0UHV2</accession>
<evidence type="ECO:0000313" key="4">
    <source>
        <dbReference type="Proteomes" id="UP000292260"/>
    </source>
</evidence>